<evidence type="ECO:0000256" key="4">
    <source>
        <dbReference type="ARBA" id="ARBA00007540"/>
    </source>
</evidence>
<dbReference type="Proteomes" id="UP000695022">
    <property type="component" value="Unplaced"/>
</dbReference>
<accession>A0ABM1ELH3</accession>
<feature type="region of interest" description="Disordered" evidence="12">
    <location>
        <begin position="69"/>
        <end position="92"/>
    </location>
</feature>
<dbReference type="InterPro" id="IPR024721">
    <property type="entry name" value="Snurportin-1_N"/>
</dbReference>
<dbReference type="Gene3D" id="3.30.470.30">
    <property type="entry name" value="DNA ligase/mRNA capping enzyme"/>
    <property type="match status" value="1"/>
</dbReference>
<feature type="compositionally biased region" description="Basic and acidic residues" evidence="12">
    <location>
        <begin position="372"/>
        <end position="400"/>
    </location>
</feature>
<keyword evidence="14" id="KW-1185">Reference proteome</keyword>
<evidence type="ECO:0000256" key="2">
    <source>
        <dbReference type="ARBA" id="ARBA00004123"/>
    </source>
</evidence>
<dbReference type="PANTHER" id="PTHR13403:SF6">
    <property type="entry name" value="SNURPORTIN-1"/>
    <property type="match status" value="1"/>
</dbReference>
<dbReference type="Pfam" id="PF11538">
    <property type="entry name" value="Snurportin1"/>
    <property type="match status" value="1"/>
</dbReference>
<protein>
    <recommendedName>
        <fullName evidence="5">Snurportin-1</fullName>
    </recommendedName>
    <alternativeName>
        <fullName evidence="10">RNA U transporter 1</fullName>
    </alternativeName>
</protein>
<dbReference type="PANTHER" id="PTHR13403">
    <property type="entry name" value="SNURPORTIN1 RNUT1 PROTEIN RNA, U TRANSPORTER 1"/>
    <property type="match status" value="1"/>
</dbReference>
<dbReference type="InterPro" id="IPR017336">
    <property type="entry name" value="Snurportin-1"/>
</dbReference>
<dbReference type="PROSITE" id="PS51214">
    <property type="entry name" value="IBB"/>
    <property type="match status" value="1"/>
</dbReference>
<dbReference type="GeneID" id="106813425"/>
<evidence type="ECO:0000313" key="15">
    <source>
        <dbReference type="RefSeq" id="XP_014673044.1"/>
    </source>
</evidence>
<evidence type="ECO:0000256" key="8">
    <source>
        <dbReference type="ARBA" id="ARBA00022884"/>
    </source>
</evidence>
<dbReference type="InterPro" id="IPR002652">
    <property type="entry name" value="Importin-a_IBB"/>
</dbReference>
<evidence type="ECO:0000256" key="12">
    <source>
        <dbReference type="SAM" id="MobiDB-lite"/>
    </source>
</evidence>
<evidence type="ECO:0000256" key="1">
    <source>
        <dbReference type="ARBA" id="ARBA00003975"/>
    </source>
</evidence>
<comment type="function">
    <text evidence="1">Functions as an U snRNP-specific nuclear import adapter. Involved in the trimethylguanosine (m3G)-cap-dependent nuclear import of U snRNPs. Binds specifically to the terminal m3G-cap U snRNAs.</text>
</comment>
<name>A0ABM1ELH3_PRICU</name>
<evidence type="ECO:0000259" key="13">
    <source>
        <dbReference type="PROSITE" id="PS51214"/>
    </source>
</evidence>
<feature type="region of interest" description="Disordered" evidence="12">
    <location>
        <begin position="372"/>
        <end position="445"/>
    </location>
</feature>
<evidence type="ECO:0000256" key="6">
    <source>
        <dbReference type="ARBA" id="ARBA00022448"/>
    </source>
</evidence>
<gene>
    <name evidence="15" type="primary">LOC106813425</name>
</gene>
<evidence type="ECO:0000256" key="10">
    <source>
        <dbReference type="ARBA" id="ARBA00031454"/>
    </source>
</evidence>
<evidence type="ECO:0000256" key="7">
    <source>
        <dbReference type="ARBA" id="ARBA00022490"/>
    </source>
</evidence>
<dbReference type="RefSeq" id="XP_014673044.1">
    <property type="nucleotide sequence ID" value="XM_014817558.1"/>
</dbReference>
<keyword evidence="9" id="KW-0539">Nucleus</keyword>
<feature type="non-terminal residue" evidence="15">
    <location>
        <position position="520"/>
    </location>
</feature>
<evidence type="ECO:0000256" key="9">
    <source>
        <dbReference type="ARBA" id="ARBA00023242"/>
    </source>
</evidence>
<dbReference type="SUPFAM" id="SSF56091">
    <property type="entry name" value="DNA ligase/mRNA capping enzyme, catalytic domain"/>
    <property type="match status" value="1"/>
</dbReference>
<evidence type="ECO:0000256" key="5">
    <source>
        <dbReference type="ARBA" id="ARBA00016034"/>
    </source>
</evidence>
<feature type="region of interest" description="Disordered" evidence="12">
    <location>
        <begin position="1"/>
        <end position="55"/>
    </location>
</feature>
<feature type="compositionally biased region" description="Basic and acidic residues" evidence="12">
    <location>
        <begin position="40"/>
        <end position="52"/>
    </location>
</feature>
<evidence type="ECO:0000313" key="14">
    <source>
        <dbReference type="Proteomes" id="UP000695022"/>
    </source>
</evidence>
<sequence length="520" mass="57752">MEELTEGLAASFSISQQENSTAAEHPRFAQYKAKLGASGQDERRSRQLELQKKNRSSVVNHLRRLAGSDSFAQQEQIDDEEDAANDGEEMEVDVKSKKRAPYYRNKLMLSEWLVDVPADLSEEWILVPCPVGRRNLVVAAKGVTSSYTKAGHLLSKFSSHLPGGYRGHAKRSAEYTLLDCILSEAERKYYVLDVMSWNGHPVVDSETDFRFFWLKSKLDEIPKLAEYSKLNPLKFEGLPTYQCTPDGVAAALEANFPFQVDGFLFYHKRTHYTFGPTPLVGWLKPYMMEELLGVAVPEKHRAGMPPHYANLRQHIADWERESREARKTRKHRGGGCDNRGGGGDNRLAATTGPQAAIARGDGRCAHDAVTRGHGAHDAVTRGHGALDARDTGTRSHDGRNTGHGAHSTPYVTLGTRALDARDQGAQCPRHCPRRRDTGTQCPRRRMTLAEPVPRCRHSDHDAVTRGHSVHDAVTRGHSAHDAVAREHGAHDAVINDPGLTSELQRRCRVLFIDASTQLGA</sequence>
<organism evidence="14 15">
    <name type="scientific">Priapulus caudatus</name>
    <name type="common">Priapulid worm</name>
    <dbReference type="NCBI Taxonomy" id="37621"/>
    <lineage>
        <taxon>Eukaryota</taxon>
        <taxon>Metazoa</taxon>
        <taxon>Ecdysozoa</taxon>
        <taxon>Scalidophora</taxon>
        <taxon>Priapulida</taxon>
        <taxon>Priapulimorpha</taxon>
        <taxon>Priapulimorphida</taxon>
        <taxon>Priapulidae</taxon>
        <taxon>Priapulus</taxon>
    </lineage>
</organism>
<reference evidence="15" key="1">
    <citation type="submission" date="2025-08" db="UniProtKB">
        <authorList>
            <consortium name="RefSeq"/>
        </authorList>
    </citation>
    <scope>IDENTIFICATION</scope>
</reference>
<feature type="region of interest" description="Disordered" evidence="12">
    <location>
        <begin position="322"/>
        <end position="349"/>
    </location>
</feature>
<dbReference type="CDD" id="cd09232">
    <property type="entry name" value="Snurportin-1_C"/>
    <property type="match status" value="1"/>
</dbReference>
<keyword evidence="7" id="KW-0963">Cytoplasm</keyword>
<dbReference type="InterPro" id="IPR047857">
    <property type="entry name" value="Snurportin1_C"/>
</dbReference>
<comment type="subcellular location">
    <subcellularLocation>
        <location evidence="3">Cytoplasm</location>
    </subcellularLocation>
    <subcellularLocation>
        <location evidence="2">Nucleus</location>
    </subcellularLocation>
</comment>
<feature type="domain" description="IBB" evidence="13">
    <location>
        <begin position="11"/>
        <end position="73"/>
    </location>
</feature>
<proteinExistence type="inferred from homology"/>
<keyword evidence="8" id="KW-0694">RNA-binding</keyword>
<evidence type="ECO:0000256" key="3">
    <source>
        <dbReference type="ARBA" id="ARBA00004496"/>
    </source>
</evidence>
<comment type="similarity">
    <text evidence="4">Belongs to the snurportin family.</text>
</comment>
<feature type="compositionally biased region" description="Polar residues" evidence="12">
    <location>
        <begin position="12"/>
        <end position="22"/>
    </location>
</feature>
<keyword evidence="6 11" id="KW-0813">Transport</keyword>
<dbReference type="Pfam" id="PF21974">
    <property type="entry name" value="SPN1_m3Gcap_bd"/>
    <property type="match status" value="1"/>
</dbReference>
<feature type="compositionally biased region" description="Gly residues" evidence="12">
    <location>
        <begin position="335"/>
        <end position="344"/>
    </location>
</feature>
<feature type="compositionally biased region" description="Acidic residues" evidence="12">
    <location>
        <begin position="76"/>
        <end position="91"/>
    </location>
</feature>
<evidence type="ECO:0000256" key="11">
    <source>
        <dbReference type="PROSITE-ProRule" id="PRU00561"/>
    </source>
</evidence>